<reference evidence="3" key="1">
    <citation type="submission" date="2025-05" db="UniProtKB">
        <authorList>
            <consortium name="RefSeq"/>
        </authorList>
    </citation>
    <scope>NUCLEOTIDE SEQUENCE [LARGE SCALE GENOMIC DNA]</scope>
</reference>
<reference evidence="4" key="2">
    <citation type="submission" date="2025-08" db="UniProtKB">
        <authorList>
            <consortium name="RefSeq"/>
        </authorList>
    </citation>
    <scope>IDENTIFICATION</scope>
    <source>
        <tissue evidence="4">Blood</tissue>
    </source>
</reference>
<dbReference type="PANTHER" id="PTHR15725">
    <property type="entry name" value="ZN-FINGER, C-X8-C-X5-C-X3-H TYPE-CONTAINING"/>
    <property type="match status" value="1"/>
</dbReference>
<feature type="compositionally biased region" description="Basic residues" evidence="1">
    <location>
        <begin position="7"/>
        <end position="18"/>
    </location>
</feature>
<proteinExistence type="predicted"/>
<evidence type="ECO:0000313" key="4">
    <source>
        <dbReference type="RefSeq" id="XP_067153230.1"/>
    </source>
</evidence>
<feature type="region of interest" description="Disordered" evidence="1">
    <location>
        <begin position="475"/>
        <end position="530"/>
    </location>
</feature>
<dbReference type="Pfam" id="PF17732">
    <property type="entry name" value="DUF5571"/>
    <property type="match status" value="1"/>
</dbReference>
<keyword evidence="3" id="KW-1185">Reference proteome</keyword>
<dbReference type="InterPro" id="IPR040943">
    <property type="entry name" value="DUF5571"/>
</dbReference>
<feature type="compositionally biased region" description="Basic residues" evidence="1">
    <location>
        <begin position="492"/>
        <end position="503"/>
    </location>
</feature>
<dbReference type="RefSeq" id="XP_067153230.1">
    <property type="nucleotide sequence ID" value="XM_067297129.1"/>
</dbReference>
<feature type="region of interest" description="Disordered" evidence="1">
    <location>
        <begin position="1"/>
        <end position="101"/>
    </location>
</feature>
<organism evidence="3 4">
    <name type="scientific">Apteryx mantelli</name>
    <name type="common">North Island brown kiwi</name>
    <dbReference type="NCBI Taxonomy" id="2696672"/>
    <lineage>
        <taxon>Eukaryota</taxon>
        <taxon>Metazoa</taxon>
        <taxon>Chordata</taxon>
        <taxon>Craniata</taxon>
        <taxon>Vertebrata</taxon>
        <taxon>Euteleostomi</taxon>
        <taxon>Archelosauria</taxon>
        <taxon>Archosauria</taxon>
        <taxon>Dinosauria</taxon>
        <taxon>Saurischia</taxon>
        <taxon>Theropoda</taxon>
        <taxon>Coelurosauria</taxon>
        <taxon>Aves</taxon>
        <taxon>Palaeognathae</taxon>
        <taxon>Apterygiformes</taxon>
        <taxon>Apterygidae</taxon>
        <taxon>Apteryx</taxon>
    </lineage>
</organism>
<name>A0ABM4EKK1_9AVES</name>
<feature type="region of interest" description="Disordered" evidence="1">
    <location>
        <begin position="302"/>
        <end position="328"/>
    </location>
</feature>
<dbReference type="InterPro" id="IPR041686">
    <property type="entry name" value="Znf-CCCH_3"/>
</dbReference>
<accession>A0ABM4EKK1</accession>
<feature type="compositionally biased region" description="Polar residues" evidence="1">
    <location>
        <begin position="504"/>
        <end position="515"/>
    </location>
</feature>
<feature type="compositionally biased region" description="Polar residues" evidence="1">
    <location>
        <begin position="307"/>
        <end position="326"/>
    </location>
</feature>
<dbReference type="Pfam" id="PF15663">
    <property type="entry name" value="zf-CCCH_3"/>
    <property type="match status" value="1"/>
</dbReference>
<dbReference type="GeneID" id="106488177"/>
<feature type="compositionally biased region" description="Basic and acidic residues" evidence="1">
    <location>
        <begin position="516"/>
        <end position="530"/>
    </location>
</feature>
<evidence type="ECO:0000256" key="1">
    <source>
        <dbReference type="SAM" id="MobiDB-lite"/>
    </source>
</evidence>
<sequence>MAAAAPRSRRRQPSRGPRRACAAPRQTSSAPPPPARQAVASDGEEGGAATLRLPARPQPRRPRCEGRAGPGRYGGQRRDPGGARRRAEAPGRPRREGPLAARGAAVGAALRLFPVSPQNNGTLRKFSVLPWLATTFNSSTNLEKQKYNISCFWETQPLGCVRISCVFHHSKPRNINGLFLPPSSNTTLQQDVQEGILHPACSQESLKNQENILRPIHPPLIININHQEDEEDDEEEENYVSYLLAKTAADIEEERAIKEMCCKSGEYYRIQSLQEHQLTKTVSSALEDELLPLEAVKRDLQKGDGNTIPTTFNNSKRQGMTSVSLEDSTRTDLRTFESGGGDCFAAQRNIFVEGKGSEALKGEKEPIISKYSNVKAMNLTELVKKHHFKGVKKKKWISEETRNSPNTVTGKAMHTSTPQIKANYQRNDQSKDDENASYIPSVRATGRRTYLNSSEPGRSACVFYRNVTVIQEPKLSGSMDKNTSGPYNAPAWRKRNPRAKTFSKLKTTIQTQEGVETNKKGEKFADRRKK</sequence>
<gene>
    <name evidence="4" type="primary">C1H12orf50</name>
</gene>
<evidence type="ECO:0000259" key="2">
    <source>
        <dbReference type="Pfam" id="PF15663"/>
    </source>
</evidence>
<feature type="compositionally biased region" description="Basic and acidic residues" evidence="1">
    <location>
        <begin position="76"/>
        <end position="97"/>
    </location>
</feature>
<feature type="domain" description="Zinc-finger CCCH" evidence="2">
    <location>
        <begin position="141"/>
        <end position="190"/>
    </location>
</feature>
<evidence type="ECO:0000313" key="3">
    <source>
        <dbReference type="Proteomes" id="UP001652627"/>
    </source>
</evidence>
<dbReference type="PANTHER" id="PTHR15725:SF1">
    <property type="entry name" value="RIKEN CDNA 1700017N19 GENE"/>
    <property type="match status" value="1"/>
</dbReference>
<dbReference type="Proteomes" id="UP001652627">
    <property type="component" value="Chromosome 1"/>
</dbReference>
<protein>
    <submittedName>
        <fullName evidence="4">Uncharacterized protein C12orf50 homolog</fullName>
    </submittedName>
</protein>